<proteinExistence type="predicted"/>
<evidence type="ECO:0000256" key="1">
    <source>
        <dbReference type="SAM" id="MobiDB-lite"/>
    </source>
</evidence>
<dbReference type="InterPro" id="IPR011990">
    <property type="entry name" value="TPR-like_helical_dom_sf"/>
</dbReference>
<dbReference type="InterPro" id="IPR024983">
    <property type="entry name" value="CHAT_dom"/>
</dbReference>
<feature type="region of interest" description="Disordered" evidence="1">
    <location>
        <begin position="1"/>
        <end position="20"/>
    </location>
</feature>
<name>A0A101T229_9ACTN</name>
<dbReference type="Gene3D" id="1.25.40.10">
    <property type="entry name" value="Tetratricopeptide repeat domain"/>
    <property type="match status" value="1"/>
</dbReference>
<dbReference type="OrthoDB" id="4331905at2"/>
<dbReference type="STRING" id="1943.AQJ64_15915"/>
<protein>
    <recommendedName>
        <fullName evidence="2">CHAT domain-containing protein</fullName>
    </recommendedName>
</protein>
<comment type="caution">
    <text evidence="3">The sequence shown here is derived from an EMBL/GenBank/DDBJ whole genome shotgun (WGS) entry which is preliminary data.</text>
</comment>
<evidence type="ECO:0000259" key="2">
    <source>
        <dbReference type="Pfam" id="PF12770"/>
    </source>
</evidence>
<evidence type="ECO:0000313" key="3">
    <source>
        <dbReference type="EMBL" id="KUN84244.1"/>
    </source>
</evidence>
<evidence type="ECO:0000313" key="4">
    <source>
        <dbReference type="Proteomes" id="UP000052982"/>
    </source>
</evidence>
<accession>A0A101T229</accession>
<organism evidence="3 4">
    <name type="scientific">Streptomyces griseoruber</name>
    <dbReference type="NCBI Taxonomy" id="1943"/>
    <lineage>
        <taxon>Bacteria</taxon>
        <taxon>Bacillati</taxon>
        <taxon>Actinomycetota</taxon>
        <taxon>Actinomycetes</taxon>
        <taxon>Kitasatosporales</taxon>
        <taxon>Streptomycetaceae</taxon>
        <taxon>Streptomyces</taxon>
    </lineage>
</organism>
<reference evidence="3 4" key="1">
    <citation type="submission" date="2015-10" db="EMBL/GenBank/DDBJ databases">
        <title>Draft genome sequence of Streptomyces griseoruber DSM 40281, type strain for the species Streptomyces griseoruber.</title>
        <authorList>
            <person name="Ruckert C."/>
            <person name="Winkler A."/>
            <person name="Kalinowski J."/>
            <person name="Kampfer P."/>
            <person name="Glaeser S."/>
        </authorList>
    </citation>
    <scope>NUCLEOTIDE SEQUENCE [LARGE SCALE GENOMIC DNA]</scope>
    <source>
        <strain evidence="3 4">DSM 40281</strain>
    </source>
</reference>
<dbReference type="Proteomes" id="UP000052982">
    <property type="component" value="Unassembled WGS sequence"/>
</dbReference>
<sequence length="1119" mass="118527">MTDSTEAGRGSPTPGRPLAGLFPQVLADHPLHCGKCEHRADHRVPRLIDWRDREAVELLARCAPTVLCQACGEGIPLDAPVVVLRPGDPAAMLLCLPFHTDPEQDGKVLRAVLGHPAVPRTPEGRVSAPVVTALADAAALAGRYTGFALCALSGLDLAPEEPWTDRERAWLAQLSETVSAPPLHAEFAAFVQHPSEAEAVAEATRTGVLLDPVWSVVVDELAARTAALQVDPEALERVRQRAGVLRRLRLGTIPPTGQDGLDPRTSELLDRATEGWDEFAPERPVAIRELIDALRQRPDCAPLLVAALISYAARVSTAHGRTPAALAAAFEAAGEAIVLAPEVFGDDHAVTQTARQDYAALLLERQQGDPADNERQALALFEQAARALATSGGRALPTALHNWANALVNHNRQGRTDNQERAITLYRDALHVHRRLAPRDRRGELLLMLSTAAALRNRRAGNVVAAVREAHRLYTEVVDDPRAPELLSALELAQPVANLVNSAYRLHLLAPAEMPATEVAEAARRAAVRLESTLREGDPGRIRTLSNLGGVLSQVRDRPMTGAEATGSEDSDRDLAVRLTGQAYEEAVRHLPPGHEELLRVGANHASCLASCADDRPEFLAQARELLHELLSAAAPERSPGVRSVVAANLGRMLLRGGESGPAAAVLETALDAVERLYQDAHTHATRLAELGEGADLVGSLVVAHILNKDTAAAVTAIERSRARLLRDTPAARAGRDGSAPAGRPTLYVGTGPHASWVVLVRPGYAPYGALTPLTAADLRPLVTAVRAADTHEELAEALDAVSAVLGPAVLVPARELLREAGLGDIEVVASGLLGGLPLHALRPPAEDAAASACWLDLAVVRYIPGRWAATGGAPGPARPGVVAVTDPEGGLDCALHEPEALPARLGARYPEPDGGDRTAWLLTALRDATTAHFACHAHWNPDDPLSSWIDLGAPHRLTITDVLDLVAPGLGLVVLSCCSTGVATESLADELLGFGTAFLLTGAKAVVCSTWDLSDLSSSLVMCRFYRLLGQGADPAVALREAQLWLSAVTRADIEQLVAEALDEVPGALLPVGLAVEAQQLLWQDTAPGHRPFRHPAAWAGFAYHGTAEGAPEEGEAG</sequence>
<gene>
    <name evidence="3" type="ORF">AQJ64_15915</name>
</gene>
<dbReference type="RefSeq" id="WP_059202726.1">
    <property type="nucleotide sequence ID" value="NZ_KQ948767.1"/>
</dbReference>
<dbReference type="AlphaFoldDB" id="A0A101T229"/>
<feature type="domain" description="CHAT" evidence="2">
    <location>
        <begin position="817"/>
        <end position="1107"/>
    </location>
</feature>
<dbReference type="Pfam" id="PF12770">
    <property type="entry name" value="CHAT"/>
    <property type="match status" value="1"/>
</dbReference>
<dbReference type="EMBL" id="LMWW01000018">
    <property type="protein sequence ID" value="KUN84244.1"/>
    <property type="molecule type" value="Genomic_DNA"/>
</dbReference>
<keyword evidence="4" id="KW-1185">Reference proteome</keyword>